<comment type="caution">
    <text evidence="2">The sequence shown here is derived from an EMBL/GenBank/DDBJ whole genome shotgun (WGS) entry which is preliminary data.</text>
</comment>
<dbReference type="InterPro" id="IPR004045">
    <property type="entry name" value="Glutathione_S-Trfase_N"/>
</dbReference>
<dbReference type="AlphaFoldDB" id="A0A941DFG5"/>
<dbReference type="Pfam" id="PF13409">
    <property type="entry name" value="GST_N_2"/>
    <property type="match status" value="1"/>
</dbReference>
<dbReference type="InterPro" id="IPR036249">
    <property type="entry name" value="Thioredoxin-like_sf"/>
</dbReference>
<dbReference type="GO" id="GO:0006749">
    <property type="term" value="P:glutathione metabolic process"/>
    <property type="evidence" value="ECO:0007669"/>
    <property type="project" value="TreeGrafter"/>
</dbReference>
<sequence>MYTLYIANKVYSSWSLRPWIMMREMELLFEEKLVTFGTGSNWENFRKFSPAGKVPCLHDGVAVVWDSLAIIEYLADRHRGVWPEDAQAKIWARCAAAEMHSGFNQLRSTCTMHVGLRIRLKEVKADLQAEIDRLNELWCEGLNRFGGPFLAGEKFTAVDAFFAPVVFRIQTYGLAMNPQASAYVKRMLALPSMQQWQTEALREKWREPGHEKTALAAGEILEDKRMQP</sequence>
<dbReference type="EMBL" id="JAGSPM010000002">
    <property type="protein sequence ID" value="MBR7745967.1"/>
    <property type="molecule type" value="Genomic_DNA"/>
</dbReference>
<evidence type="ECO:0000259" key="1">
    <source>
        <dbReference type="PROSITE" id="PS50404"/>
    </source>
</evidence>
<dbReference type="PANTHER" id="PTHR42673:SF4">
    <property type="entry name" value="MALEYLACETOACETATE ISOMERASE"/>
    <property type="match status" value="1"/>
</dbReference>
<dbReference type="CDD" id="cd03194">
    <property type="entry name" value="GST_C_3"/>
    <property type="match status" value="1"/>
</dbReference>
<feature type="domain" description="GST N-terminal" evidence="1">
    <location>
        <begin position="2"/>
        <end position="82"/>
    </location>
</feature>
<dbReference type="Proteomes" id="UP000680158">
    <property type="component" value="Unassembled WGS sequence"/>
</dbReference>
<dbReference type="InterPro" id="IPR036282">
    <property type="entry name" value="Glutathione-S-Trfase_C_sf"/>
</dbReference>
<dbReference type="SFLD" id="SFLDS00019">
    <property type="entry name" value="Glutathione_Transferase_(cytos"/>
    <property type="match status" value="1"/>
</dbReference>
<proteinExistence type="predicted"/>
<dbReference type="SUPFAM" id="SSF52833">
    <property type="entry name" value="Thioredoxin-like"/>
    <property type="match status" value="1"/>
</dbReference>
<evidence type="ECO:0000313" key="3">
    <source>
        <dbReference type="Proteomes" id="UP000680158"/>
    </source>
</evidence>
<gene>
    <name evidence="2" type="ORF">KDM92_05195</name>
</gene>
<dbReference type="Pfam" id="PF13410">
    <property type="entry name" value="GST_C_2"/>
    <property type="match status" value="1"/>
</dbReference>
<dbReference type="GO" id="GO:0004364">
    <property type="term" value="F:glutathione transferase activity"/>
    <property type="evidence" value="ECO:0007669"/>
    <property type="project" value="TreeGrafter"/>
</dbReference>
<dbReference type="Gene3D" id="3.40.30.10">
    <property type="entry name" value="Glutaredoxin"/>
    <property type="match status" value="1"/>
</dbReference>
<accession>A0A941DFG5</accession>
<evidence type="ECO:0000313" key="2">
    <source>
        <dbReference type="EMBL" id="MBR7745967.1"/>
    </source>
</evidence>
<protein>
    <submittedName>
        <fullName evidence="2">Glutathione S-transferase family protein</fullName>
    </submittedName>
</protein>
<dbReference type="Gene3D" id="1.20.1050.10">
    <property type="match status" value="1"/>
</dbReference>
<keyword evidence="3" id="KW-1185">Reference proteome</keyword>
<dbReference type="InterPro" id="IPR040079">
    <property type="entry name" value="Glutathione_S-Trfase"/>
</dbReference>
<dbReference type="SFLD" id="SFLDG00358">
    <property type="entry name" value="Main_(cytGST)"/>
    <property type="match status" value="1"/>
</dbReference>
<dbReference type="RefSeq" id="WP_212683319.1">
    <property type="nucleotide sequence ID" value="NZ_JAGSPM010000002.1"/>
</dbReference>
<dbReference type="CDD" id="cd03043">
    <property type="entry name" value="GST_N_1"/>
    <property type="match status" value="1"/>
</dbReference>
<dbReference type="GO" id="GO:0006559">
    <property type="term" value="P:L-phenylalanine catabolic process"/>
    <property type="evidence" value="ECO:0007669"/>
    <property type="project" value="TreeGrafter"/>
</dbReference>
<reference evidence="2 3" key="1">
    <citation type="submission" date="2021-04" db="EMBL/GenBank/DDBJ databases">
        <title>novel species isolated from subtropical streams in China.</title>
        <authorList>
            <person name="Lu H."/>
        </authorList>
    </citation>
    <scope>NUCLEOTIDE SEQUENCE [LARGE SCALE GENOMIC DNA]</scope>
    <source>
        <strain evidence="2 3">BYS107W</strain>
    </source>
</reference>
<organism evidence="2 3">
    <name type="scientific">Undibacterium baiyunense</name>
    <dbReference type="NCBI Taxonomy" id="2828731"/>
    <lineage>
        <taxon>Bacteria</taxon>
        <taxon>Pseudomonadati</taxon>
        <taxon>Pseudomonadota</taxon>
        <taxon>Betaproteobacteria</taxon>
        <taxon>Burkholderiales</taxon>
        <taxon>Oxalobacteraceae</taxon>
        <taxon>Undibacterium</taxon>
    </lineage>
</organism>
<dbReference type="SUPFAM" id="SSF47616">
    <property type="entry name" value="GST C-terminal domain-like"/>
    <property type="match status" value="1"/>
</dbReference>
<dbReference type="PROSITE" id="PS50404">
    <property type="entry name" value="GST_NTER"/>
    <property type="match status" value="1"/>
</dbReference>
<dbReference type="GO" id="GO:0016034">
    <property type="term" value="F:maleylacetoacetate isomerase activity"/>
    <property type="evidence" value="ECO:0007669"/>
    <property type="project" value="TreeGrafter"/>
</dbReference>
<name>A0A941DFG5_9BURK</name>
<dbReference type="PANTHER" id="PTHR42673">
    <property type="entry name" value="MALEYLACETOACETATE ISOMERASE"/>
    <property type="match status" value="1"/>
</dbReference>